<evidence type="ECO:0000313" key="2">
    <source>
        <dbReference type="EMBL" id="KFG64395.1"/>
    </source>
</evidence>
<evidence type="ECO:0000256" key="1">
    <source>
        <dbReference type="SAM" id="MobiDB-lite"/>
    </source>
</evidence>
<protein>
    <submittedName>
        <fullName evidence="2">Uncharacterized protein</fullName>
    </submittedName>
</protein>
<dbReference type="VEuPathDB" id="ToxoDB:TGRUB_429450"/>
<gene>
    <name evidence="2" type="ORF">TGRUB_429450</name>
</gene>
<dbReference type="EMBL" id="AFYV02000642">
    <property type="protein sequence ID" value="KFG64395.1"/>
    <property type="molecule type" value="Genomic_DNA"/>
</dbReference>
<accession>A0A086M677</accession>
<organism evidence="2 3">
    <name type="scientific">Toxoplasma gondii RUB</name>
    <dbReference type="NCBI Taxonomy" id="935652"/>
    <lineage>
        <taxon>Eukaryota</taxon>
        <taxon>Sar</taxon>
        <taxon>Alveolata</taxon>
        <taxon>Apicomplexa</taxon>
        <taxon>Conoidasida</taxon>
        <taxon>Coccidia</taxon>
        <taxon>Eucoccidiorida</taxon>
        <taxon>Eimeriorina</taxon>
        <taxon>Sarcocystidae</taxon>
        <taxon>Toxoplasma</taxon>
    </lineage>
</organism>
<reference evidence="2 3" key="1">
    <citation type="submission" date="2014-05" db="EMBL/GenBank/DDBJ databases">
        <authorList>
            <person name="Sibley D."/>
            <person name="Venepally P."/>
            <person name="Karamycheva S."/>
            <person name="Hadjithomas M."/>
            <person name="Khan A."/>
            <person name="Brunk B."/>
            <person name="Roos D."/>
            <person name="Caler E."/>
            <person name="Lorenzi H."/>
        </authorList>
    </citation>
    <scope>NUCLEOTIDE SEQUENCE [LARGE SCALE GENOMIC DNA]</scope>
    <source>
        <strain evidence="2 3">RUB</strain>
    </source>
</reference>
<dbReference type="AlphaFoldDB" id="A0A086M677"/>
<proteinExistence type="predicted"/>
<name>A0A086M677_TOXGO</name>
<feature type="region of interest" description="Disordered" evidence="1">
    <location>
        <begin position="220"/>
        <end position="240"/>
    </location>
</feature>
<evidence type="ECO:0000313" key="3">
    <source>
        <dbReference type="Proteomes" id="UP000028834"/>
    </source>
</evidence>
<feature type="region of interest" description="Disordered" evidence="1">
    <location>
        <begin position="668"/>
        <end position="720"/>
    </location>
</feature>
<comment type="caution">
    <text evidence="2">The sequence shown here is derived from an EMBL/GenBank/DDBJ whole genome shotgun (WGS) entry which is preliminary data.</text>
</comment>
<feature type="region of interest" description="Disordered" evidence="1">
    <location>
        <begin position="149"/>
        <end position="206"/>
    </location>
</feature>
<dbReference type="Proteomes" id="UP000028834">
    <property type="component" value="Unassembled WGS sequence"/>
</dbReference>
<sequence length="777" mass="84472">MGILSLSCILDVCSFLHPDHSFDAGRTELIVGSYTEPPSPSSPAGHFLKKAMNAKSVLTAVVEIFSEHSPMFGEEMEERDPHTLGPEPLTASCPGGFSVLPAALSVVGQLIAELLALARREQAAVGKAVVDVLASLIVERNAPLLLGREQEKEESDVEDFSGRAVDEASEATRSQASDASKGRGSGMGETETPLTDNDLNGHDGRGDKNKEFWVLSAAAREERHQRQSRKGGGPDLRLQDNKDYQLEPTMAEVSLRLAPSTVCVLLEAFEAAEVFRDLLKPVQRLLAFRLNLFRSYASFLLRSLPPSESPLVPSSRLPAHFALSPSAIQSPCHAAVSAGGDEHLTHAAGSRNQFQSSATATDWSHGYIPCGDLVSLLALSAACVGVPDLTGDALWALLQGHDLAAAALSSLHVSHRYLPMSDRAPSMLSASSELPSAPEIVPSLPRHRSGLHQLSRCNLADADGLACNAPALRTGRDKDGEWISEEPRKESGKDWQAGRETVAVVQDVLSTALSRLASPLREALSHVLSMIADHQSLPSVQELCLSHLPFFFVQWLSLRKRVRHAHDSTVGVRTRFEMLEAHALVEEAKASERGGEIGHSRVRTTPPCLKQTLSETLSDEDEEDSLYVGREWRLRCVWPWNVLASLCSSASPSSRWVPSRRQRLALPWTSGEADGGNGDGLRKQAEQPPYHRGARMLPRTENTRVDGGGQMRGSGEEDEDAAGRWIRMRSDMHAAIHEEASDRMVDNGVFRVGHRRGLSEAAREFMCMHATTLLGGK</sequence>